<dbReference type="EMBL" id="JABBFX010000005">
    <property type="protein sequence ID" value="NML48431.1"/>
    <property type="molecule type" value="Genomic_DNA"/>
</dbReference>
<reference evidence="3 4" key="1">
    <citation type="submission" date="2020-04" db="EMBL/GenBank/DDBJ databases">
        <title>Ramlibacter sp. G-1-2-2 isolated from soil.</title>
        <authorList>
            <person name="Dahal R.H."/>
        </authorList>
    </citation>
    <scope>NUCLEOTIDE SEQUENCE [LARGE SCALE GENOMIC DNA]</scope>
    <source>
        <strain evidence="3 4">G-1-2-2</strain>
    </source>
</reference>
<dbReference type="PANTHER" id="PTHR33744:SF1">
    <property type="entry name" value="DNA-BINDING TRANSCRIPTIONAL ACTIVATOR ADER"/>
    <property type="match status" value="1"/>
</dbReference>
<accession>A0A848HGI7</accession>
<dbReference type="InterPro" id="IPR042070">
    <property type="entry name" value="PucR_C-HTH_sf"/>
</dbReference>
<organism evidence="3 4">
    <name type="scientific">Ramlibacter agri</name>
    <dbReference type="NCBI Taxonomy" id="2728837"/>
    <lineage>
        <taxon>Bacteria</taxon>
        <taxon>Pseudomonadati</taxon>
        <taxon>Pseudomonadota</taxon>
        <taxon>Betaproteobacteria</taxon>
        <taxon>Burkholderiales</taxon>
        <taxon>Comamonadaceae</taxon>
        <taxon>Ramlibacter</taxon>
    </lineage>
</organism>
<dbReference type="Gene3D" id="1.10.10.2840">
    <property type="entry name" value="PucR C-terminal helix-turn-helix domain"/>
    <property type="match status" value="1"/>
</dbReference>
<dbReference type="Pfam" id="PF13556">
    <property type="entry name" value="HTH_30"/>
    <property type="match status" value="1"/>
</dbReference>
<protein>
    <submittedName>
        <fullName evidence="3">GAF domain-containing protein</fullName>
    </submittedName>
</protein>
<dbReference type="SUPFAM" id="SSF55781">
    <property type="entry name" value="GAF domain-like"/>
    <property type="match status" value="1"/>
</dbReference>
<dbReference type="Gene3D" id="3.30.450.40">
    <property type="match status" value="1"/>
</dbReference>
<dbReference type="Proteomes" id="UP000541185">
    <property type="component" value="Unassembled WGS sequence"/>
</dbReference>
<comment type="similarity">
    <text evidence="1">Belongs to the CdaR family.</text>
</comment>
<dbReference type="PANTHER" id="PTHR33744">
    <property type="entry name" value="CARBOHYDRATE DIACID REGULATOR"/>
    <property type="match status" value="1"/>
</dbReference>
<dbReference type="InterPro" id="IPR029016">
    <property type="entry name" value="GAF-like_dom_sf"/>
</dbReference>
<dbReference type="Pfam" id="PF17853">
    <property type="entry name" value="GGDEF_2"/>
    <property type="match status" value="1"/>
</dbReference>
<evidence type="ECO:0000259" key="2">
    <source>
        <dbReference type="SMART" id="SM00065"/>
    </source>
</evidence>
<dbReference type="InterPro" id="IPR051448">
    <property type="entry name" value="CdaR-like_regulators"/>
</dbReference>
<dbReference type="InterPro" id="IPR025736">
    <property type="entry name" value="PucR_C-HTH_dom"/>
</dbReference>
<dbReference type="AlphaFoldDB" id="A0A848HGI7"/>
<keyword evidence="4" id="KW-1185">Reference proteome</keyword>
<evidence type="ECO:0000313" key="4">
    <source>
        <dbReference type="Proteomes" id="UP000541185"/>
    </source>
</evidence>
<evidence type="ECO:0000313" key="3">
    <source>
        <dbReference type="EMBL" id="NML48431.1"/>
    </source>
</evidence>
<gene>
    <name evidence="3" type="ORF">HHL11_32095</name>
</gene>
<feature type="domain" description="GAF" evidence="2">
    <location>
        <begin position="88"/>
        <end position="239"/>
    </location>
</feature>
<dbReference type="InterPro" id="IPR041522">
    <property type="entry name" value="CdaR_GGDEF"/>
</dbReference>
<evidence type="ECO:0000256" key="1">
    <source>
        <dbReference type="ARBA" id="ARBA00006754"/>
    </source>
</evidence>
<comment type="caution">
    <text evidence="3">The sequence shown here is derived from an EMBL/GenBank/DDBJ whole genome shotgun (WGS) entry which is preliminary data.</text>
</comment>
<name>A0A848HGI7_9BURK</name>
<dbReference type="InterPro" id="IPR003018">
    <property type="entry name" value="GAF"/>
</dbReference>
<dbReference type="RefSeq" id="WP_169422771.1">
    <property type="nucleotide sequence ID" value="NZ_JABBFX010000005.1"/>
</dbReference>
<dbReference type="SMART" id="SM00065">
    <property type="entry name" value="GAF"/>
    <property type="match status" value="1"/>
</dbReference>
<proteinExistence type="inferred from homology"/>
<sequence>MAAVAAADVTEDILYELVELLHQGAPADDFAALLARVGELPDTRDKAGLAERVRMGMAVRNRLDLGQQRESGLLAVIESARDLTSRLQLNELLHAIVSRSRRLLGSHVAWLSTYDKQLDGFHVVAADGALARGTGHMVATSHLGIVSVVASTRLPFTTPDYLNDQRFHHDAALDATFRDEGMAAVAGVPLVWEDEVIGALFVADRYHRTHSAQNLSILSTLATHAALAIKNARAFEQASAALASAQAARTELEAHARSVQRAAEAHEQLTTLLAQGASLEDLCQAIATRMGGSLLVLDEAAQVIVRSSAEGYPGNGANAYAPHGAHSSELAQAARQSRRNGRSVVAFAAGGETCRLNVVAGGNELLGSVLLFVPGELDEMAVRNFERSTTIIAIVLLSRERMEAAQRHDRSTLLRALLTPRQDELPLLCEQAKRAGVDLAQACALVVVDAGKSQAAQVARRLRATQLFASTLFDDIDGVFTLLAPMERVDEVRRTIAELAGQALGNGFGGIVSRPLEEPTGLPAAYAALRRALPVLERMGVRGRLVPQAQLTLYTTLFETHDAASVSAFLDTTIGAITAYDQKRGTELAATLLSYFDCNQNATLAAQNLGIHVNTARQRLATIQDLLGDWGQSVRSLEIHVALRLWQLRGGLAGGEPVQWRLTRL</sequence>
<dbReference type="Pfam" id="PF01590">
    <property type="entry name" value="GAF"/>
    <property type="match status" value="1"/>
</dbReference>